<name>A0A3N1GG21_9ACTN</name>
<evidence type="ECO:0000313" key="2">
    <source>
        <dbReference type="EMBL" id="ROP29184.1"/>
    </source>
</evidence>
<protein>
    <recommendedName>
        <fullName evidence="4">Amidotransferase</fullName>
    </recommendedName>
</protein>
<dbReference type="AlphaFoldDB" id="A0A3N1GG21"/>
<keyword evidence="1" id="KW-0812">Transmembrane</keyword>
<dbReference type="RefSeq" id="WP_170047317.1">
    <property type="nucleotide sequence ID" value="NZ_RJKL01000001.1"/>
</dbReference>
<sequence length="57" mass="5729">MSSFVPVLLLMVAGILVGGVISLVKQGATKFSIGLVAALAVLALVGGVLWMFPGKST</sequence>
<dbReference type="EMBL" id="RJKL01000001">
    <property type="protein sequence ID" value="ROP29184.1"/>
    <property type="molecule type" value="Genomic_DNA"/>
</dbReference>
<accession>A0A3N1GG21</accession>
<keyword evidence="1" id="KW-1133">Transmembrane helix</keyword>
<feature type="transmembrane region" description="Helical" evidence="1">
    <location>
        <begin position="31"/>
        <end position="52"/>
    </location>
</feature>
<reference evidence="2 3" key="1">
    <citation type="submission" date="2018-11" db="EMBL/GenBank/DDBJ databases">
        <title>Sequencing the genomes of 1000 actinobacteria strains.</title>
        <authorList>
            <person name="Klenk H.-P."/>
        </authorList>
    </citation>
    <scope>NUCLEOTIDE SEQUENCE [LARGE SCALE GENOMIC DNA]</scope>
    <source>
        <strain evidence="2 3">DSM 43634</strain>
    </source>
</reference>
<dbReference type="Proteomes" id="UP000271683">
    <property type="component" value="Unassembled WGS sequence"/>
</dbReference>
<proteinExistence type="predicted"/>
<comment type="caution">
    <text evidence="2">The sequence shown here is derived from an EMBL/GenBank/DDBJ whole genome shotgun (WGS) entry which is preliminary data.</text>
</comment>
<keyword evidence="1" id="KW-0472">Membrane</keyword>
<evidence type="ECO:0000313" key="3">
    <source>
        <dbReference type="Proteomes" id="UP000271683"/>
    </source>
</evidence>
<gene>
    <name evidence="2" type="ORF">EDD30_1969</name>
</gene>
<feature type="transmembrane region" description="Helical" evidence="1">
    <location>
        <begin position="6"/>
        <end position="24"/>
    </location>
</feature>
<evidence type="ECO:0000256" key="1">
    <source>
        <dbReference type="SAM" id="Phobius"/>
    </source>
</evidence>
<evidence type="ECO:0008006" key="4">
    <source>
        <dbReference type="Google" id="ProtNLM"/>
    </source>
</evidence>
<organism evidence="2 3">
    <name type="scientific">Couchioplanes caeruleus</name>
    <dbReference type="NCBI Taxonomy" id="56438"/>
    <lineage>
        <taxon>Bacteria</taxon>
        <taxon>Bacillati</taxon>
        <taxon>Actinomycetota</taxon>
        <taxon>Actinomycetes</taxon>
        <taxon>Micromonosporales</taxon>
        <taxon>Micromonosporaceae</taxon>
        <taxon>Couchioplanes</taxon>
    </lineage>
</organism>